<proteinExistence type="inferred from homology"/>
<comment type="subcellular location">
    <subcellularLocation>
        <location evidence="1">Periplasm</location>
    </subcellularLocation>
</comment>
<dbReference type="eggNOG" id="COG1653">
    <property type="taxonomic scope" value="Bacteria"/>
</dbReference>
<comment type="similarity">
    <text evidence="2">Belongs to the bacterial solute-binding protein 1 family.</text>
</comment>
<gene>
    <name evidence="4" type="ORF">GV64_12750</name>
</gene>
<dbReference type="STRING" id="305900.GV64_12750"/>
<feature type="chain" id="PRO_5001758762" evidence="3">
    <location>
        <begin position="19"/>
        <end position="413"/>
    </location>
</feature>
<keyword evidence="5" id="KW-1185">Reference proteome</keyword>
<dbReference type="PANTHER" id="PTHR43649">
    <property type="entry name" value="ARABINOSE-BINDING PROTEIN-RELATED"/>
    <property type="match status" value="1"/>
</dbReference>
<dbReference type="RefSeq" id="WP_020583100.1">
    <property type="nucleotide sequence ID" value="NZ_JOJP01000001.1"/>
</dbReference>
<dbReference type="Pfam" id="PF01547">
    <property type="entry name" value="SBP_bac_1"/>
    <property type="match status" value="1"/>
</dbReference>
<evidence type="ECO:0000313" key="4">
    <source>
        <dbReference type="EMBL" id="KEI71497.1"/>
    </source>
</evidence>
<evidence type="ECO:0000313" key="5">
    <source>
        <dbReference type="Proteomes" id="UP000027997"/>
    </source>
</evidence>
<comment type="caution">
    <text evidence="4">The sequence shown here is derived from an EMBL/GenBank/DDBJ whole genome shotgun (WGS) entry which is preliminary data.</text>
</comment>
<name>A0A081KBH1_9GAMM</name>
<dbReference type="AlphaFoldDB" id="A0A081KBH1"/>
<keyword evidence="3" id="KW-0732">Signal</keyword>
<organism evidence="4 5">
    <name type="scientific">Endozoicomonas elysicola</name>
    <dbReference type="NCBI Taxonomy" id="305900"/>
    <lineage>
        <taxon>Bacteria</taxon>
        <taxon>Pseudomonadati</taxon>
        <taxon>Pseudomonadota</taxon>
        <taxon>Gammaproteobacteria</taxon>
        <taxon>Oceanospirillales</taxon>
        <taxon>Endozoicomonadaceae</taxon>
        <taxon>Endozoicomonas</taxon>
    </lineage>
</organism>
<reference evidence="4 5" key="1">
    <citation type="submission" date="2014-06" db="EMBL/GenBank/DDBJ databases">
        <title>Whole Genome Sequences of Three Symbiotic Endozoicomonas Bacteria.</title>
        <authorList>
            <person name="Neave M.J."/>
            <person name="Apprill A."/>
            <person name="Voolstra C.R."/>
        </authorList>
    </citation>
    <scope>NUCLEOTIDE SEQUENCE [LARGE SCALE GENOMIC DNA]</scope>
    <source>
        <strain evidence="4 5">DSM 22380</strain>
    </source>
</reference>
<evidence type="ECO:0000256" key="1">
    <source>
        <dbReference type="ARBA" id="ARBA00004418"/>
    </source>
</evidence>
<dbReference type="GO" id="GO:0042597">
    <property type="term" value="C:periplasmic space"/>
    <property type="evidence" value="ECO:0007669"/>
    <property type="project" value="UniProtKB-SubCell"/>
</dbReference>
<dbReference type="InterPro" id="IPR050490">
    <property type="entry name" value="Bact_solute-bd_prot1"/>
</dbReference>
<dbReference type="PANTHER" id="PTHR43649:SF12">
    <property type="entry name" value="DIACETYLCHITOBIOSE BINDING PROTEIN DASA"/>
    <property type="match status" value="1"/>
</dbReference>
<protein>
    <submittedName>
        <fullName evidence="4">ABC transporter substrate-binding protein</fullName>
    </submittedName>
</protein>
<dbReference type="SUPFAM" id="SSF53850">
    <property type="entry name" value="Periplasmic binding protein-like II"/>
    <property type="match status" value="1"/>
</dbReference>
<dbReference type="Gene3D" id="3.40.190.10">
    <property type="entry name" value="Periplasmic binding protein-like II"/>
    <property type="match status" value="2"/>
</dbReference>
<dbReference type="InterPro" id="IPR006059">
    <property type="entry name" value="SBP"/>
</dbReference>
<dbReference type="Proteomes" id="UP000027997">
    <property type="component" value="Unassembled WGS sequence"/>
</dbReference>
<sequence>MYKWLAIALIAFTPFALAKEQIEFMVPSGDYMTFVTEVIKPEYERRFPDVELIVTNDGNLETRMAAGDGPNVYAGIFGYQVARYAKLGRLSYLDQYTGFDELNQRIDPLFMQENFGRHYYIPWHATTQMMIYNKDLFVEAGLDPEKPPVTWREFLATAEKISQLPARKNGNTVYGTVMWNDVLSTGSWYWNMLAQVYYNFNEGQHQLLNRYGTHPAFDREEAGMADFFATMQQAQKYSPLTMEQNFFSRSIGMWLQYGFGWKANLQDAAGGPMQIGRDVGIAPIPVPEAGMPHYSNLDGRALMMFKGTREEERHSWQLIQLLMESDINLTACKALEQLPTLAALQNDPYFQQPDVKPFVDQLKHTVMNESFVNVSDVANIILKYYSKVVVKGEMEPEAAVHQAGLEARALLKQ</sequence>
<evidence type="ECO:0000256" key="2">
    <source>
        <dbReference type="ARBA" id="ARBA00008520"/>
    </source>
</evidence>
<accession>A0A081KBH1</accession>
<dbReference type="EMBL" id="JOJP01000001">
    <property type="protein sequence ID" value="KEI71497.1"/>
    <property type="molecule type" value="Genomic_DNA"/>
</dbReference>
<evidence type="ECO:0000256" key="3">
    <source>
        <dbReference type="SAM" id="SignalP"/>
    </source>
</evidence>
<feature type="signal peptide" evidence="3">
    <location>
        <begin position="1"/>
        <end position="18"/>
    </location>
</feature>